<dbReference type="InterPro" id="IPR001647">
    <property type="entry name" value="HTH_TetR"/>
</dbReference>
<feature type="DNA-binding region" description="H-T-H motif" evidence="4">
    <location>
        <begin position="46"/>
        <end position="65"/>
    </location>
</feature>
<dbReference type="Gene3D" id="1.10.357.10">
    <property type="entry name" value="Tetracycline Repressor, domain 2"/>
    <property type="match status" value="1"/>
</dbReference>
<organism evidence="7 8">
    <name type="scientific">Streptomyces castrisilvae</name>
    <dbReference type="NCBI Taxonomy" id="3033811"/>
    <lineage>
        <taxon>Bacteria</taxon>
        <taxon>Bacillati</taxon>
        <taxon>Actinomycetota</taxon>
        <taxon>Actinomycetes</taxon>
        <taxon>Kitasatosporales</taxon>
        <taxon>Streptomycetaceae</taxon>
        <taxon>Streptomyces</taxon>
    </lineage>
</organism>
<evidence type="ECO:0000256" key="1">
    <source>
        <dbReference type="ARBA" id="ARBA00023015"/>
    </source>
</evidence>
<evidence type="ECO:0000256" key="2">
    <source>
        <dbReference type="ARBA" id="ARBA00023125"/>
    </source>
</evidence>
<protein>
    <submittedName>
        <fullName evidence="7">TetR/AcrR family transcriptional regulator C-terminal domain-containing protein</fullName>
    </submittedName>
</protein>
<dbReference type="InterPro" id="IPR036271">
    <property type="entry name" value="Tet_transcr_reg_TetR-rel_C_sf"/>
</dbReference>
<dbReference type="InterPro" id="IPR050109">
    <property type="entry name" value="HTH-type_TetR-like_transc_reg"/>
</dbReference>
<dbReference type="PANTHER" id="PTHR30055">
    <property type="entry name" value="HTH-TYPE TRANSCRIPTIONAL REGULATOR RUTR"/>
    <property type="match status" value="1"/>
</dbReference>
<gene>
    <name evidence="7" type="ORF">P8A18_20390</name>
</gene>
<dbReference type="SUPFAM" id="SSF46689">
    <property type="entry name" value="Homeodomain-like"/>
    <property type="match status" value="1"/>
</dbReference>
<dbReference type="RefSeq" id="WP_306056450.1">
    <property type="nucleotide sequence ID" value="NZ_CP120997.1"/>
</dbReference>
<keyword evidence="1" id="KW-0805">Transcription regulation</keyword>
<keyword evidence="8" id="KW-1185">Reference proteome</keyword>
<dbReference type="PROSITE" id="PS50977">
    <property type="entry name" value="HTH_TETR_2"/>
    <property type="match status" value="1"/>
</dbReference>
<dbReference type="InterPro" id="IPR009057">
    <property type="entry name" value="Homeodomain-like_sf"/>
</dbReference>
<accession>A0ABY9HM65</accession>
<sequence length="260" mass="27056">MTEPSARSIWLRPARAGRGPAPTFDRDRIAAAGVALADADGLPAVTMRAVAVALGAGPASLYRYVATRDELLELMIDQVNGEISYAGLGSGHWLDDLLALARQSRGVYLAHPWLLDATATRTPMGPHTVTYLEHALAALAGLDASPRTKLEAIAVLSAVVSTLTRAEVTQQLAGQTIPQWQQAEAEYLTQVAMAGHHPHLAAALIGQPPEAEDSPDSLLARILTRVLTGLLQPDGIQADSVRGGAAAEPPVAGPGAAATP</sequence>
<dbReference type="EMBL" id="CP120997">
    <property type="protein sequence ID" value="WLQ35633.1"/>
    <property type="molecule type" value="Genomic_DNA"/>
</dbReference>
<feature type="domain" description="HTH tetR-type" evidence="6">
    <location>
        <begin position="23"/>
        <end position="83"/>
    </location>
</feature>
<evidence type="ECO:0000256" key="3">
    <source>
        <dbReference type="ARBA" id="ARBA00023163"/>
    </source>
</evidence>
<dbReference type="SUPFAM" id="SSF48498">
    <property type="entry name" value="Tetracyclin repressor-like, C-terminal domain"/>
    <property type="match status" value="1"/>
</dbReference>
<dbReference type="InterPro" id="IPR004111">
    <property type="entry name" value="Repressor_TetR_C"/>
</dbReference>
<evidence type="ECO:0000256" key="4">
    <source>
        <dbReference type="PROSITE-ProRule" id="PRU00335"/>
    </source>
</evidence>
<dbReference type="Proteomes" id="UP001239522">
    <property type="component" value="Chromosome"/>
</dbReference>
<evidence type="ECO:0000256" key="5">
    <source>
        <dbReference type="SAM" id="MobiDB-lite"/>
    </source>
</evidence>
<keyword evidence="3" id="KW-0804">Transcription</keyword>
<reference evidence="7 8" key="1">
    <citation type="submission" date="2023-03" db="EMBL/GenBank/DDBJ databases">
        <title>Isolation and description of six Streptomyces strains from soil environments, able to metabolize different microbial glucans.</title>
        <authorList>
            <person name="Widen T."/>
            <person name="Larsbrink J."/>
        </authorList>
    </citation>
    <scope>NUCLEOTIDE SEQUENCE [LARGE SCALE GENOMIC DNA]</scope>
    <source>
        <strain evidence="7 8">Mut1</strain>
    </source>
</reference>
<keyword evidence="2 4" id="KW-0238">DNA-binding</keyword>
<evidence type="ECO:0000313" key="8">
    <source>
        <dbReference type="Proteomes" id="UP001239522"/>
    </source>
</evidence>
<dbReference type="Gene3D" id="1.10.10.60">
    <property type="entry name" value="Homeodomain-like"/>
    <property type="match status" value="1"/>
</dbReference>
<feature type="region of interest" description="Disordered" evidence="5">
    <location>
        <begin position="240"/>
        <end position="260"/>
    </location>
</feature>
<evidence type="ECO:0000313" key="7">
    <source>
        <dbReference type="EMBL" id="WLQ35633.1"/>
    </source>
</evidence>
<name>A0ABY9HM65_9ACTN</name>
<dbReference type="PANTHER" id="PTHR30055:SF151">
    <property type="entry name" value="TRANSCRIPTIONAL REGULATORY PROTEIN"/>
    <property type="match status" value="1"/>
</dbReference>
<evidence type="ECO:0000259" key="6">
    <source>
        <dbReference type="PROSITE" id="PS50977"/>
    </source>
</evidence>
<dbReference type="Pfam" id="PF00440">
    <property type="entry name" value="TetR_N"/>
    <property type="match status" value="1"/>
</dbReference>
<dbReference type="Pfam" id="PF02909">
    <property type="entry name" value="TetR_C_1"/>
    <property type="match status" value="1"/>
</dbReference>
<feature type="compositionally biased region" description="Low complexity" evidence="5">
    <location>
        <begin position="243"/>
        <end position="260"/>
    </location>
</feature>
<proteinExistence type="predicted"/>